<dbReference type="AlphaFoldDB" id="A0A160MFD7"/>
<keyword evidence="4" id="KW-0808">Transferase</keyword>
<dbReference type="InterPro" id="IPR020019">
    <property type="entry name" value="AcTrfase_PglD-like"/>
</dbReference>
<dbReference type="PANTHER" id="PTHR43300:SF7">
    <property type="entry name" value="UDP-N-ACETYLBACILLOSAMINE N-ACETYLTRANSFERASE"/>
    <property type="match status" value="1"/>
</dbReference>
<dbReference type="PANTHER" id="PTHR43300">
    <property type="entry name" value="ACETYLTRANSFERASE"/>
    <property type="match status" value="1"/>
</dbReference>
<evidence type="ECO:0000259" key="3">
    <source>
        <dbReference type="Pfam" id="PF17836"/>
    </source>
</evidence>
<proteinExistence type="predicted"/>
<dbReference type="NCBIfam" id="TIGR03570">
    <property type="entry name" value="NeuD_NnaD"/>
    <property type="match status" value="1"/>
</dbReference>
<evidence type="ECO:0000313" key="5">
    <source>
        <dbReference type="Proteomes" id="UP000077856"/>
    </source>
</evidence>
<dbReference type="InterPro" id="IPR041561">
    <property type="entry name" value="PglD_N"/>
</dbReference>
<dbReference type="SUPFAM" id="SSF51161">
    <property type="entry name" value="Trimeric LpxA-like enzymes"/>
    <property type="match status" value="1"/>
</dbReference>
<name>A0A160MFD7_9BACI</name>
<dbReference type="InterPro" id="IPR011004">
    <property type="entry name" value="Trimer_LpxA-like_sf"/>
</dbReference>
<feature type="binding site" evidence="2">
    <location>
        <position position="145"/>
    </location>
    <ligand>
        <name>acetyl-CoA</name>
        <dbReference type="ChEBI" id="CHEBI:57288"/>
    </ligand>
</feature>
<dbReference type="STRING" id="1196031.A361_23220"/>
<dbReference type="CDD" id="cd03360">
    <property type="entry name" value="LbH_AT_putative"/>
    <property type="match status" value="1"/>
</dbReference>
<dbReference type="Gene3D" id="3.40.50.20">
    <property type="match status" value="1"/>
</dbReference>
<dbReference type="GO" id="GO:0016740">
    <property type="term" value="F:transferase activity"/>
    <property type="evidence" value="ECO:0007669"/>
    <property type="project" value="UniProtKB-KW"/>
</dbReference>
<protein>
    <submittedName>
        <fullName evidence="4">Acetyltransferase</fullName>
    </submittedName>
</protein>
<accession>A0A160MFD7</accession>
<evidence type="ECO:0000256" key="2">
    <source>
        <dbReference type="PIRSR" id="PIRSR620019-2"/>
    </source>
</evidence>
<feature type="site" description="Increases basicity of active site His" evidence="1">
    <location>
        <position position="137"/>
    </location>
</feature>
<evidence type="ECO:0000256" key="1">
    <source>
        <dbReference type="PIRSR" id="PIRSR620019-1"/>
    </source>
</evidence>
<sequence>MKLAIIGQGGHSKVIEDLISLNHNHKIVAYLDDKYEELHMKQEIFYGPILSAITLIDLFGELKFVIAIGNNKVRSLISESLHLSKEKYATLIHPAAIISQRAKIEHGTVIMAGSVINAGAHIGAHTIINTGAIVEHDNRLGDFVHISPKATLTGTVHIEDGVHVGAGATIIPGMAIGEWSVIGAGATVISNIPSHSTAVGVPAIVKTKQVIEGV</sequence>
<dbReference type="Pfam" id="PF17836">
    <property type="entry name" value="PglD_N"/>
    <property type="match status" value="1"/>
</dbReference>
<dbReference type="InterPro" id="IPR050179">
    <property type="entry name" value="Trans_hexapeptide_repeat"/>
</dbReference>
<feature type="binding site" evidence="2">
    <location>
        <position position="69"/>
    </location>
    <ligand>
        <name>substrate</name>
    </ligand>
</feature>
<dbReference type="Gene3D" id="2.160.10.10">
    <property type="entry name" value="Hexapeptide repeat proteins"/>
    <property type="match status" value="1"/>
</dbReference>
<dbReference type="EMBL" id="CP015506">
    <property type="protein sequence ID" value="AND41929.1"/>
    <property type="molecule type" value="Genomic_DNA"/>
</dbReference>
<dbReference type="Proteomes" id="UP000077856">
    <property type="component" value="Chromosome"/>
</dbReference>
<dbReference type="RefSeq" id="WP_019383210.1">
    <property type="nucleotide sequence ID" value="NZ_CP015506.1"/>
</dbReference>
<gene>
    <name evidence="4" type="ORF">A361_23220</name>
</gene>
<evidence type="ECO:0000313" key="4">
    <source>
        <dbReference type="EMBL" id="AND41929.1"/>
    </source>
</evidence>
<reference evidence="4 5" key="1">
    <citation type="submission" date="2016-04" db="EMBL/GenBank/DDBJ databases">
        <title>Complete genome sequence of Bacillus oceanisediminis strain 2691.</title>
        <authorList>
            <person name="Jeong H."/>
            <person name="Kim H.J."/>
            <person name="Lee D.-W."/>
        </authorList>
    </citation>
    <scope>NUCLEOTIDE SEQUENCE [LARGE SCALE GENOMIC DNA]</scope>
    <source>
        <strain evidence="4 5">2691</strain>
    </source>
</reference>
<feature type="domain" description="PglD N-terminal" evidence="3">
    <location>
        <begin position="2"/>
        <end position="80"/>
    </location>
</feature>
<feature type="active site" description="Proton acceptor" evidence="1">
    <location>
        <position position="136"/>
    </location>
</feature>
<organism evidence="4 5">
    <name type="scientific">Cytobacillus oceanisediminis 2691</name>
    <dbReference type="NCBI Taxonomy" id="1196031"/>
    <lineage>
        <taxon>Bacteria</taxon>
        <taxon>Bacillati</taxon>
        <taxon>Bacillota</taxon>
        <taxon>Bacilli</taxon>
        <taxon>Bacillales</taxon>
        <taxon>Bacillaceae</taxon>
        <taxon>Cytobacillus</taxon>
    </lineage>
</organism>
<dbReference type="KEGG" id="bon:A361_23220"/>
<dbReference type="eggNOG" id="COG0110">
    <property type="taxonomic scope" value="Bacteria"/>
</dbReference>